<accession>A0A0C2WKW1</accession>
<name>A0A0C2WKW1_AMAMK</name>
<protein>
    <recommendedName>
        <fullName evidence="3">F-box domain-containing protein</fullName>
    </recommendedName>
</protein>
<reference evidence="1 2" key="1">
    <citation type="submission" date="2014-04" db="EMBL/GenBank/DDBJ databases">
        <title>Evolutionary Origins and Diversification of the Mycorrhizal Mutualists.</title>
        <authorList>
            <consortium name="DOE Joint Genome Institute"/>
            <consortium name="Mycorrhizal Genomics Consortium"/>
            <person name="Kohler A."/>
            <person name="Kuo A."/>
            <person name="Nagy L.G."/>
            <person name="Floudas D."/>
            <person name="Copeland A."/>
            <person name="Barry K.W."/>
            <person name="Cichocki N."/>
            <person name="Veneault-Fourrey C."/>
            <person name="LaButti K."/>
            <person name="Lindquist E.A."/>
            <person name="Lipzen A."/>
            <person name="Lundell T."/>
            <person name="Morin E."/>
            <person name="Murat C."/>
            <person name="Riley R."/>
            <person name="Ohm R."/>
            <person name="Sun H."/>
            <person name="Tunlid A."/>
            <person name="Henrissat B."/>
            <person name="Grigoriev I.V."/>
            <person name="Hibbett D.S."/>
            <person name="Martin F."/>
        </authorList>
    </citation>
    <scope>NUCLEOTIDE SEQUENCE [LARGE SCALE GENOMIC DNA]</scope>
    <source>
        <strain evidence="1 2">Koide BX008</strain>
    </source>
</reference>
<evidence type="ECO:0000313" key="1">
    <source>
        <dbReference type="EMBL" id="KIL56813.1"/>
    </source>
</evidence>
<dbReference type="EMBL" id="KN818398">
    <property type="protein sequence ID" value="KIL56813.1"/>
    <property type="molecule type" value="Genomic_DNA"/>
</dbReference>
<dbReference type="OrthoDB" id="2269034at2759"/>
<sequence>MQTSNIISPCSRLNDNVLREIFIHCVIHPGHAQADTHTLSYRKSISNQIRVVGNACYYKTPIREQPQLSVSRVCSSWRNTALLTPQLWDNIHISYLNDAILGTAREYLSRAKNLPLAISIERTDKRLELPWQDWCPQLTNFLSSYRIRILHLDLRAGKMPLSHLILPDLPQRSVADLETLIVEHRDHEEEIDLNDNRYPKLDHVRIVGAYKSSGFSSSSLRIFDDMLLSMTVMESWDLLSHCPSLEVSQLNIIQANGSRMPSSMPQIHPRCLRVLGLLSESEITFSAFIEVLTLPVVEQLHVARGWSATAFRSLAHRSNYFPHLRNFNLKDPTTSIVDAGALLALMPCLTGMHLPDSSPIIDRIALDGLASGSLAPRLQILIVEYISNMGPFLDMAESRMQNAQMSSDGVPVPFIKVVLFEYNQDYMDRLLDMWQRGIPIAVWE</sequence>
<gene>
    <name evidence="1" type="ORF">M378DRAFT_16742</name>
</gene>
<evidence type="ECO:0008006" key="3">
    <source>
        <dbReference type="Google" id="ProtNLM"/>
    </source>
</evidence>
<evidence type="ECO:0000313" key="2">
    <source>
        <dbReference type="Proteomes" id="UP000054549"/>
    </source>
</evidence>
<organism evidence="1 2">
    <name type="scientific">Amanita muscaria (strain Koide BX008)</name>
    <dbReference type="NCBI Taxonomy" id="946122"/>
    <lineage>
        <taxon>Eukaryota</taxon>
        <taxon>Fungi</taxon>
        <taxon>Dikarya</taxon>
        <taxon>Basidiomycota</taxon>
        <taxon>Agaricomycotina</taxon>
        <taxon>Agaricomycetes</taxon>
        <taxon>Agaricomycetidae</taxon>
        <taxon>Agaricales</taxon>
        <taxon>Pluteineae</taxon>
        <taxon>Amanitaceae</taxon>
        <taxon>Amanita</taxon>
    </lineage>
</organism>
<dbReference type="InParanoid" id="A0A0C2WKW1"/>
<dbReference type="HOGENOM" id="CLU_030811_0_0_1"/>
<keyword evidence="2" id="KW-1185">Reference proteome</keyword>
<dbReference type="AlphaFoldDB" id="A0A0C2WKW1"/>
<proteinExistence type="predicted"/>
<dbReference type="Proteomes" id="UP000054549">
    <property type="component" value="Unassembled WGS sequence"/>
</dbReference>